<comment type="subcellular location">
    <subcellularLocation>
        <location evidence="2">Cell membrane</location>
        <topology evidence="2">Lipid-anchor</topology>
        <topology evidence="2">GPI-anchor</topology>
    </subcellularLocation>
</comment>
<protein>
    <submittedName>
        <fullName evidence="12">Variant surface glycoprotein 1125.5266</fullName>
    </submittedName>
</protein>
<dbReference type="VEuPathDB" id="TriTrypDB:Tb1125.5.291b"/>
<name>A0A1J0RCA7_9TRYP</name>
<accession>A0A1J0RCA7</accession>
<dbReference type="InterPro" id="IPR025932">
    <property type="entry name" value="Trypano_VSG_B_N_dom"/>
</dbReference>
<keyword evidence="6" id="KW-0472">Membrane</keyword>
<dbReference type="GO" id="GO:0098552">
    <property type="term" value="C:side of membrane"/>
    <property type="evidence" value="ECO:0007669"/>
    <property type="project" value="UniProtKB-KW"/>
</dbReference>
<evidence type="ECO:0000256" key="10">
    <source>
        <dbReference type="SAM" id="SignalP"/>
    </source>
</evidence>
<feature type="signal peptide" evidence="10">
    <location>
        <begin position="1"/>
        <end position="22"/>
    </location>
</feature>
<evidence type="ECO:0000256" key="1">
    <source>
        <dbReference type="ARBA" id="ARBA00002523"/>
    </source>
</evidence>
<keyword evidence="8" id="KW-0449">Lipoprotein</keyword>
<dbReference type="AlphaFoldDB" id="A0A1J0RCA7"/>
<feature type="compositionally biased region" description="Basic residues" evidence="9">
    <location>
        <begin position="174"/>
        <end position="186"/>
    </location>
</feature>
<reference evidence="12" key="1">
    <citation type="submission" date="2016-08" db="EMBL/GenBank/DDBJ databases">
        <title>VSG repertoire of Trypanosoma brucei EATRO 1125.</title>
        <authorList>
            <person name="Cross G.A."/>
        </authorList>
    </citation>
    <scope>NUCLEOTIDE SEQUENCE</scope>
    <source>
        <strain evidence="12">EATRO 1125</strain>
    </source>
</reference>
<dbReference type="VEuPathDB" id="TriTrypDB:Tb427_000502000"/>
<keyword evidence="3" id="KW-1003">Cell membrane</keyword>
<feature type="chain" id="PRO_5009615297" evidence="10">
    <location>
        <begin position="23"/>
        <end position="340"/>
    </location>
</feature>
<evidence type="ECO:0000256" key="9">
    <source>
        <dbReference type="SAM" id="MobiDB-lite"/>
    </source>
</evidence>
<evidence type="ECO:0000256" key="7">
    <source>
        <dbReference type="ARBA" id="ARBA00023180"/>
    </source>
</evidence>
<evidence type="ECO:0000256" key="2">
    <source>
        <dbReference type="ARBA" id="ARBA00004609"/>
    </source>
</evidence>
<dbReference type="VEuPathDB" id="TriTrypDB:Tbg972.5.90"/>
<feature type="domain" description="Trypanosome variant surface glycoprotein B-type N-terminal" evidence="11">
    <location>
        <begin position="57"/>
        <end position="254"/>
    </location>
</feature>
<dbReference type="EMBL" id="KX701428">
    <property type="protein sequence ID" value="APD75384.1"/>
    <property type="molecule type" value="Genomic_DNA"/>
</dbReference>
<organism evidence="12">
    <name type="scientific">Trypanosoma brucei</name>
    <dbReference type="NCBI Taxonomy" id="5691"/>
    <lineage>
        <taxon>Eukaryota</taxon>
        <taxon>Discoba</taxon>
        <taxon>Euglenozoa</taxon>
        <taxon>Kinetoplastea</taxon>
        <taxon>Metakinetoplastina</taxon>
        <taxon>Trypanosomatida</taxon>
        <taxon>Trypanosomatidae</taxon>
        <taxon>Trypanosoma</taxon>
    </lineage>
</organism>
<proteinExistence type="predicted"/>
<comment type="function">
    <text evidence="1">VSG forms a coat on the surface of the parasite. The trypanosome evades the immune response of the host by expressing a series of antigenically distinct VSGs from an estimated 1000 VSG genes.</text>
</comment>
<keyword evidence="4" id="KW-0336">GPI-anchor</keyword>
<dbReference type="GO" id="GO:0005886">
    <property type="term" value="C:plasma membrane"/>
    <property type="evidence" value="ECO:0007669"/>
    <property type="project" value="UniProtKB-SubCell"/>
</dbReference>
<sequence>MWEKPAALFVSLFLVIKHVSSAEKGIVNGEEFAILCEFFSFTEGINEALERMKGEMEAEATSLQEKVKSILFGTGVTDINKMTWEAHRELDCGQDSGNERTRGGEALIKDIICLCERNENQQRENLCYGENKKQYQSTGWKDSKSHEKLWKDLETKCKVGHRKRLPADGEFQGKKRQLKTRVKKRTDNKQTYYTYGGHTSSGLHTCRGTPTQSDGICVLYPKGSDGDNASGIKWLGDLEDLVKKVEKMNKDESTGGNTKPSTIGKPSMEQKPKPNTKRSTGENSPAKGLEGPQSNGNPNAQATSSTETGATTARPPEEQKSSAKIILQFLWIFFFAICVN</sequence>
<evidence type="ECO:0000259" key="11">
    <source>
        <dbReference type="Pfam" id="PF13206"/>
    </source>
</evidence>
<evidence type="ECO:0000256" key="5">
    <source>
        <dbReference type="ARBA" id="ARBA00022729"/>
    </source>
</evidence>
<evidence type="ECO:0000256" key="3">
    <source>
        <dbReference type="ARBA" id="ARBA00022475"/>
    </source>
</evidence>
<evidence type="ECO:0000256" key="6">
    <source>
        <dbReference type="ARBA" id="ARBA00023136"/>
    </source>
</evidence>
<feature type="region of interest" description="Disordered" evidence="9">
    <location>
        <begin position="174"/>
        <end position="207"/>
    </location>
</feature>
<keyword evidence="5 10" id="KW-0732">Signal</keyword>
<dbReference type="Pfam" id="PF13206">
    <property type="entry name" value="VSG_B"/>
    <property type="match status" value="1"/>
</dbReference>
<evidence type="ECO:0000256" key="8">
    <source>
        <dbReference type="ARBA" id="ARBA00023288"/>
    </source>
</evidence>
<feature type="region of interest" description="Disordered" evidence="9">
    <location>
        <begin position="247"/>
        <end position="320"/>
    </location>
</feature>
<evidence type="ECO:0000313" key="12">
    <source>
        <dbReference type="EMBL" id="APD75384.1"/>
    </source>
</evidence>
<keyword evidence="7" id="KW-0325">Glycoprotein</keyword>
<feature type="compositionally biased region" description="Polar residues" evidence="9">
    <location>
        <begin position="189"/>
        <end position="207"/>
    </location>
</feature>
<evidence type="ECO:0000256" key="4">
    <source>
        <dbReference type="ARBA" id="ARBA00022622"/>
    </source>
</evidence>
<dbReference type="VEuPathDB" id="TriTrypDB:Tb927.5.110"/>
<feature type="compositionally biased region" description="Low complexity" evidence="9">
    <location>
        <begin position="300"/>
        <end position="313"/>
    </location>
</feature>